<gene>
    <name evidence="1" type="ORF">EH31_13650</name>
</gene>
<dbReference type="eggNOG" id="ENOG50309K2">
    <property type="taxonomic scope" value="Bacteria"/>
</dbReference>
<reference evidence="1 2" key="1">
    <citation type="submission" date="2014-04" db="EMBL/GenBank/DDBJ databases">
        <title>A comprehensive comparison of genomes of Erythrobacter spp. strains.</title>
        <authorList>
            <person name="Zheng Q."/>
        </authorList>
    </citation>
    <scope>NUCLEOTIDE SEQUENCE [LARGE SCALE GENOMIC DNA]</scope>
    <source>
        <strain evidence="1 2">DSM 6997</strain>
    </source>
</reference>
<evidence type="ECO:0000313" key="2">
    <source>
        <dbReference type="Proteomes" id="UP000027647"/>
    </source>
</evidence>
<evidence type="ECO:0008006" key="3">
    <source>
        <dbReference type="Google" id="ProtNLM"/>
    </source>
</evidence>
<dbReference type="OrthoDB" id="5117958at2"/>
<dbReference type="RefSeq" id="WP_034960894.1">
    <property type="nucleotide sequence ID" value="NZ_JMIW01000006.1"/>
</dbReference>
<protein>
    <recommendedName>
        <fullName evidence="3">Anti-bacteriophage protein A/HamA C-terminal domain-containing protein</fullName>
    </recommendedName>
</protein>
<organism evidence="1 2">
    <name type="scientific">Erythrobacter longus</name>
    <dbReference type="NCBI Taxonomy" id="1044"/>
    <lineage>
        <taxon>Bacteria</taxon>
        <taxon>Pseudomonadati</taxon>
        <taxon>Pseudomonadota</taxon>
        <taxon>Alphaproteobacteria</taxon>
        <taxon>Sphingomonadales</taxon>
        <taxon>Erythrobacteraceae</taxon>
        <taxon>Erythrobacter/Porphyrobacter group</taxon>
        <taxon>Erythrobacter</taxon>
    </lineage>
</organism>
<dbReference type="Proteomes" id="UP000027647">
    <property type="component" value="Unassembled WGS sequence"/>
</dbReference>
<dbReference type="AlphaFoldDB" id="A0A074MB63"/>
<name>A0A074MB63_ERYLO</name>
<proteinExistence type="predicted"/>
<comment type="caution">
    <text evidence="1">The sequence shown here is derived from an EMBL/GenBank/DDBJ whole genome shotgun (WGS) entry which is preliminary data.</text>
</comment>
<dbReference type="EMBL" id="JMIW01000006">
    <property type="protein sequence ID" value="KEO89078.1"/>
    <property type="molecule type" value="Genomic_DNA"/>
</dbReference>
<sequence>MTLVLKQIDHENLCHGWEWEVEDIDILAERVARVALGQYRHIAQVLEGLTGTAPVGSAQHAADALKKLKVAKNGDPWHRDGWLFQMISWIAANQEKQGAVLAPPHIFHAHKGFDGVQLEISGDGKSVNAVVIFEDKATENARRTIKRDVWPDIADLEAGGRIAELTHEASAILERQQHQYPDLDIDDAIDRILWQEARRYRVSISIDDKHKPGDQRKKLFKHYDASAAGDVIRRRAETMHFDDLREWMANFSHLVAEKIKAIANV</sequence>
<dbReference type="STRING" id="1044.EH31_13650"/>
<evidence type="ECO:0000313" key="1">
    <source>
        <dbReference type="EMBL" id="KEO89078.1"/>
    </source>
</evidence>
<keyword evidence="2" id="KW-1185">Reference proteome</keyword>
<accession>A0A074MB63</accession>